<dbReference type="GO" id="GO:0005737">
    <property type="term" value="C:cytoplasm"/>
    <property type="evidence" value="ECO:0007669"/>
    <property type="project" value="UniProtKB-SubCell"/>
</dbReference>
<name>A0A4S4C211_9BACI</name>
<dbReference type="Proteomes" id="UP000310334">
    <property type="component" value="Unassembled WGS sequence"/>
</dbReference>
<dbReference type="PANTHER" id="PTHR44085:SF2">
    <property type="entry name" value="SEPIAPTERIN REDUCTASE"/>
    <property type="match status" value="1"/>
</dbReference>
<dbReference type="SUPFAM" id="SSF51735">
    <property type="entry name" value="NAD(P)-binding Rossmann-fold domains"/>
    <property type="match status" value="1"/>
</dbReference>
<evidence type="ECO:0000256" key="2">
    <source>
        <dbReference type="ARBA" id="ARBA00022490"/>
    </source>
</evidence>
<keyword evidence="6" id="KW-1185">Reference proteome</keyword>
<keyword evidence="2" id="KW-0963">Cytoplasm</keyword>
<dbReference type="RefSeq" id="WP_136352612.1">
    <property type="nucleotide sequence ID" value="NZ_CP046266.1"/>
</dbReference>
<dbReference type="AlphaFoldDB" id="A0A4S4C211"/>
<evidence type="ECO:0000256" key="3">
    <source>
        <dbReference type="ARBA" id="ARBA00022857"/>
    </source>
</evidence>
<dbReference type="PRINTS" id="PR00081">
    <property type="entry name" value="GDHRDH"/>
</dbReference>
<reference evidence="5 6" key="1">
    <citation type="submission" date="2019-04" db="EMBL/GenBank/DDBJ databases">
        <title>Bacillus sediminilitoris sp. nov., isolated from a tidal flat sediment on the East China Sea.</title>
        <authorList>
            <person name="Wei Y."/>
            <person name="Mao H."/>
            <person name="Fang J."/>
        </authorList>
    </citation>
    <scope>NUCLEOTIDE SEQUENCE [LARGE SCALE GENOMIC DNA]</scope>
    <source>
        <strain evidence="5 6">DSL-17</strain>
    </source>
</reference>
<evidence type="ECO:0000256" key="4">
    <source>
        <dbReference type="ARBA" id="ARBA00023002"/>
    </source>
</evidence>
<proteinExistence type="predicted"/>
<evidence type="ECO:0000256" key="1">
    <source>
        <dbReference type="ARBA" id="ARBA00004496"/>
    </source>
</evidence>
<evidence type="ECO:0000313" key="5">
    <source>
        <dbReference type="EMBL" id="THF81035.1"/>
    </source>
</evidence>
<dbReference type="GO" id="GO:0004757">
    <property type="term" value="F:sepiapterin reductase (NADP+) activity"/>
    <property type="evidence" value="ECO:0007669"/>
    <property type="project" value="TreeGrafter"/>
</dbReference>
<gene>
    <name evidence="5" type="ORF">E6W99_07690</name>
</gene>
<dbReference type="EMBL" id="SSNT01000005">
    <property type="protein sequence ID" value="THF81035.1"/>
    <property type="molecule type" value="Genomic_DNA"/>
</dbReference>
<sequence length="250" mass="27539">MNYYIVTGASRGLGEAIVKELLNPNNVIIYLSRTSNPAFDELAASKKTAIFFEECDLSDIDQIRAVMKKVFSKIDAKLANKITLINNAGMVDPIKYVGEADEKNIVSAVKLNLLAPMIMSDYFIKESKGYTGQAVIVNITSGAANRPTAGWSTYCSVKAGLNMFTNTIGVEQGERENNVIAIAFSPGIMDTQMQSTIRTADRKDFSSSNQFKEYHEKGLLRAPGFVAHLLIKLLSSSLENGRVYDIKEFI</sequence>
<dbReference type="NCBIfam" id="NF005381">
    <property type="entry name" value="PRK06924.1"/>
    <property type="match status" value="1"/>
</dbReference>
<keyword evidence="3" id="KW-0521">NADP</keyword>
<accession>A0A4S4C211</accession>
<keyword evidence="4 5" id="KW-0560">Oxidoreductase</keyword>
<dbReference type="OrthoDB" id="9794387at2"/>
<dbReference type="InterPro" id="IPR002347">
    <property type="entry name" value="SDR_fam"/>
</dbReference>
<dbReference type="Pfam" id="PF00106">
    <property type="entry name" value="adh_short"/>
    <property type="match status" value="1"/>
</dbReference>
<dbReference type="InterPro" id="IPR051721">
    <property type="entry name" value="Biopterin_syn/organic_redct"/>
</dbReference>
<evidence type="ECO:0000313" key="6">
    <source>
        <dbReference type="Proteomes" id="UP000310334"/>
    </source>
</evidence>
<dbReference type="Gene3D" id="3.40.50.720">
    <property type="entry name" value="NAD(P)-binding Rossmann-like Domain"/>
    <property type="match status" value="1"/>
</dbReference>
<dbReference type="EC" id="1.1.1.320" evidence="5"/>
<dbReference type="PANTHER" id="PTHR44085">
    <property type="entry name" value="SEPIAPTERIN REDUCTASE"/>
    <property type="match status" value="1"/>
</dbReference>
<organism evidence="5 6">
    <name type="scientific">Metabacillus sediminilitoris</name>
    <dbReference type="NCBI Taxonomy" id="2567941"/>
    <lineage>
        <taxon>Bacteria</taxon>
        <taxon>Bacillati</taxon>
        <taxon>Bacillota</taxon>
        <taxon>Bacilli</taxon>
        <taxon>Bacillales</taxon>
        <taxon>Bacillaceae</taxon>
        <taxon>Metabacillus</taxon>
    </lineage>
</organism>
<protein>
    <submittedName>
        <fullName evidence="5">(S)-benzoin forming benzil reductase</fullName>
        <ecNumber evidence="5">1.1.1.320</ecNumber>
    </submittedName>
</protein>
<dbReference type="GO" id="GO:0006729">
    <property type="term" value="P:tetrahydrobiopterin biosynthetic process"/>
    <property type="evidence" value="ECO:0007669"/>
    <property type="project" value="TreeGrafter"/>
</dbReference>
<comment type="caution">
    <text evidence="5">The sequence shown here is derived from an EMBL/GenBank/DDBJ whole genome shotgun (WGS) entry which is preliminary data.</text>
</comment>
<dbReference type="InterPro" id="IPR036291">
    <property type="entry name" value="NAD(P)-bd_dom_sf"/>
</dbReference>
<comment type="subcellular location">
    <subcellularLocation>
        <location evidence="1">Cytoplasm</location>
    </subcellularLocation>
</comment>